<sequence>MHFLPLLLLISLPSILQSATIGKPVKVPDNDPTLQSLISRSVLQQTNNELRDTVWWVPVPGSSLQATKTSVPNGGKLYTTYDFTLTSAKSTCKKNAVSYSQISRCSVDPKYSDRQLCKVTLAWTEKDYSTVEMETYCTRNAQNTASKP</sequence>
<reference evidence="1" key="2">
    <citation type="submission" date="2022-06" db="UniProtKB">
        <authorList>
            <consortium name="EnsemblMetazoa"/>
        </authorList>
    </citation>
    <scope>IDENTIFICATION</scope>
    <source>
        <strain evidence="1">PS312</strain>
    </source>
</reference>
<reference evidence="2" key="1">
    <citation type="journal article" date="2008" name="Nat. Genet.">
        <title>The Pristionchus pacificus genome provides a unique perspective on nematode lifestyle and parasitism.</title>
        <authorList>
            <person name="Dieterich C."/>
            <person name="Clifton S.W."/>
            <person name="Schuster L.N."/>
            <person name="Chinwalla A."/>
            <person name="Delehaunty K."/>
            <person name="Dinkelacker I."/>
            <person name="Fulton L."/>
            <person name="Fulton R."/>
            <person name="Godfrey J."/>
            <person name="Minx P."/>
            <person name="Mitreva M."/>
            <person name="Roeseler W."/>
            <person name="Tian H."/>
            <person name="Witte H."/>
            <person name="Yang S.P."/>
            <person name="Wilson R.K."/>
            <person name="Sommer R.J."/>
        </authorList>
    </citation>
    <scope>NUCLEOTIDE SEQUENCE [LARGE SCALE GENOMIC DNA]</scope>
    <source>
        <strain evidence="2">PS312</strain>
    </source>
</reference>
<proteinExistence type="predicted"/>
<name>A0A2A6CY39_PRIPA</name>
<accession>A0A8R1YTQ6</accession>
<evidence type="ECO:0000313" key="1">
    <source>
        <dbReference type="EnsemblMetazoa" id="PPA36186.1"/>
    </source>
</evidence>
<evidence type="ECO:0000313" key="2">
    <source>
        <dbReference type="Proteomes" id="UP000005239"/>
    </source>
</evidence>
<dbReference type="Proteomes" id="UP000005239">
    <property type="component" value="Unassembled WGS sequence"/>
</dbReference>
<keyword evidence="2" id="KW-1185">Reference proteome</keyword>
<gene>
    <name evidence="1" type="primary">WBGene00274555</name>
</gene>
<dbReference type="EnsemblMetazoa" id="PPA36186.1">
    <property type="protein sequence ID" value="PPA36186.1"/>
    <property type="gene ID" value="WBGene00274555"/>
</dbReference>
<dbReference type="Gene3D" id="3.10.450.10">
    <property type="match status" value="1"/>
</dbReference>
<dbReference type="AlphaFoldDB" id="A0A2A6CY39"/>
<dbReference type="OrthoDB" id="5787458at2759"/>
<accession>A0A2A6CY39</accession>
<organism evidence="1 2">
    <name type="scientific">Pristionchus pacificus</name>
    <name type="common">Parasitic nematode worm</name>
    <dbReference type="NCBI Taxonomy" id="54126"/>
    <lineage>
        <taxon>Eukaryota</taxon>
        <taxon>Metazoa</taxon>
        <taxon>Ecdysozoa</taxon>
        <taxon>Nematoda</taxon>
        <taxon>Chromadorea</taxon>
        <taxon>Rhabditida</taxon>
        <taxon>Rhabditina</taxon>
        <taxon>Diplogasteromorpha</taxon>
        <taxon>Diplogasteroidea</taxon>
        <taxon>Neodiplogasteridae</taxon>
        <taxon>Pristionchus</taxon>
    </lineage>
</organism>
<protein>
    <submittedName>
        <fullName evidence="1">Uncharacterized protein</fullName>
    </submittedName>
</protein>